<sequence>MRTHLSPPLAECLLGFQRVRACPRPTSDAIVLFDGRLFAIFVMKGFALTAGKHSLTVLCIVSTNSTLLSDPWNPSVTIRLKLARDARTAIWKRLTVEKARSQQFYDSFLIRAVRTRNNLPDTVVNSSSLTSFCTKLELVLKQRGFY</sequence>
<proteinExistence type="predicted"/>
<evidence type="ECO:0000313" key="2">
    <source>
        <dbReference type="Proteomes" id="UP000024635"/>
    </source>
</evidence>
<name>A0A016VB11_9BILA</name>
<organism evidence="1 2">
    <name type="scientific">Ancylostoma ceylanicum</name>
    <dbReference type="NCBI Taxonomy" id="53326"/>
    <lineage>
        <taxon>Eukaryota</taxon>
        <taxon>Metazoa</taxon>
        <taxon>Ecdysozoa</taxon>
        <taxon>Nematoda</taxon>
        <taxon>Chromadorea</taxon>
        <taxon>Rhabditida</taxon>
        <taxon>Rhabditina</taxon>
        <taxon>Rhabditomorpha</taxon>
        <taxon>Strongyloidea</taxon>
        <taxon>Ancylostomatidae</taxon>
        <taxon>Ancylostomatinae</taxon>
        <taxon>Ancylostoma</taxon>
    </lineage>
</organism>
<dbReference type="EMBL" id="JARK01001349">
    <property type="protein sequence ID" value="EYC24859.1"/>
    <property type="molecule type" value="Genomic_DNA"/>
</dbReference>
<accession>A0A016VB11</accession>
<gene>
    <name evidence="1" type="primary">Acey_s0013.g2141</name>
    <name evidence="1" type="ORF">Y032_0013g2141</name>
</gene>
<dbReference type="AlphaFoldDB" id="A0A016VB11"/>
<reference evidence="2" key="1">
    <citation type="journal article" date="2015" name="Nat. Genet.">
        <title>The genome and transcriptome of the zoonotic hookworm Ancylostoma ceylanicum identify infection-specific gene families.</title>
        <authorList>
            <person name="Schwarz E.M."/>
            <person name="Hu Y."/>
            <person name="Antoshechkin I."/>
            <person name="Miller M.M."/>
            <person name="Sternberg P.W."/>
            <person name="Aroian R.V."/>
        </authorList>
    </citation>
    <scope>NUCLEOTIDE SEQUENCE</scope>
    <source>
        <strain evidence="2">HY135</strain>
    </source>
</reference>
<comment type="caution">
    <text evidence="1">The sequence shown here is derived from an EMBL/GenBank/DDBJ whole genome shotgun (WGS) entry which is preliminary data.</text>
</comment>
<protein>
    <submittedName>
        <fullName evidence="1">Uncharacterized protein</fullName>
    </submittedName>
</protein>
<evidence type="ECO:0000313" key="1">
    <source>
        <dbReference type="EMBL" id="EYC24859.1"/>
    </source>
</evidence>
<dbReference type="Proteomes" id="UP000024635">
    <property type="component" value="Unassembled WGS sequence"/>
</dbReference>
<keyword evidence="2" id="KW-1185">Reference proteome</keyword>